<gene>
    <name evidence="2" type="ORF">PVAP13_1KG180777</name>
</gene>
<evidence type="ECO:0000313" key="3">
    <source>
        <dbReference type="Proteomes" id="UP000823388"/>
    </source>
</evidence>
<protein>
    <submittedName>
        <fullName evidence="2">Uncharacterized protein</fullName>
    </submittedName>
</protein>
<dbReference type="Proteomes" id="UP000823388">
    <property type="component" value="Chromosome 1K"/>
</dbReference>
<accession>A0A8T0X745</accession>
<sequence>MHGSSAHHEASGRRLACGRRRRRRRPDVLEQAHHLLHGGPLLRRGRGAEEPHLQALRHLLLRLIRRRPRRLAPAAAPQQPVVHEVETLAVPDHAPRPARGRVAPPRLPRHELEHQGAEAVDIARWRLVAGAQEVGDPGLHVVAEEDVGRDQAPVHDRPAAGPRPPLVQEREPPGYPEHDAVPGGPVAGGLPVVLDGVHGVEADVLGVHAAHRQLVEPPVQVASLHVLEEEKFLLS</sequence>
<feature type="region of interest" description="Disordered" evidence="1">
    <location>
        <begin position="1"/>
        <end position="32"/>
    </location>
</feature>
<feature type="compositionally biased region" description="Basic and acidic residues" evidence="1">
    <location>
        <begin position="1"/>
        <end position="12"/>
    </location>
</feature>
<keyword evidence="3" id="KW-1185">Reference proteome</keyword>
<organism evidence="2 3">
    <name type="scientific">Panicum virgatum</name>
    <name type="common">Blackwell switchgrass</name>
    <dbReference type="NCBI Taxonomy" id="38727"/>
    <lineage>
        <taxon>Eukaryota</taxon>
        <taxon>Viridiplantae</taxon>
        <taxon>Streptophyta</taxon>
        <taxon>Embryophyta</taxon>
        <taxon>Tracheophyta</taxon>
        <taxon>Spermatophyta</taxon>
        <taxon>Magnoliopsida</taxon>
        <taxon>Liliopsida</taxon>
        <taxon>Poales</taxon>
        <taxon>Poaceae</taxon>
        <taxon>PACMAD clade</taxon>
        <taxon>Panicoideae</taxon>
        <taxon>Panicodae</taxon>
        <taxon>Paniceae</taxon>
        <taxon>Panicinae</taxon>
        <taxon>Panicum</taxon>
        <taxon>Panicum sect. Hiantes</taxon>
    </lineage>
</organism>
<name>A0A8T0X745_PANVG</name>
<evidence type="ECO:0000313" key="2">
    <source>
        <dbReference type="EMBL" id="KAG2657372.1"/>
    </source>
</evidence>
<comment type="caution">
    <text evidence="2">The sequence shown here is derived from an EMBL/GenBank/DDBJ whole genome shotgun (WGS) entry which is preliminary data.</text>
</comment>
<reference evidence="2" key="1">
    <citation type="submission" date="2020-05" db="EMBL/GenBank/DDBJ databases">
        <title>WGS assembly of Panicum virgatum.</title>
        <authorList>
            <person name="Lovell J.T."/>
            <person name="Jenkins J."/>
            <person name="Shu S."/>
            <person name="Juenger T.E."/>
            <person name="Schmutz J."/>
        </authorList>
    </citation>
    <scope>NUCLEOTIDE SEQUENCE</scope>
    <source>
        <strain evidence="2">AP13</strain>
    </source>
</reference>
<feature type="region of interest" description="Disordered" evidence="1">
    <location>
        <begin position="149"/>
        <end position="177"/>
    </location>
</feature>
<feature type="compositionally biased region" description="Basic residues" evidence="1">
    <location>
        <begin position="16"/>
        <end position="25"/>
    </location>
</feature>
<feature type="compositionally biased region" description="Basic and acidic residues" evidence="1">
    <location>
        <begin position="149"/>
        <end position="158"/>
    </location>
</feature>
<dbReference type="EMBL" id="CM029037">
    <property type="protein sequence ID" value="KAG2657372.1"/>
    <property type="molecule type" value="Genomic_DNA"/>
</dbReference>
<feature type="compositionally biased region" description="Basic and acidic residues" evidence="1">
    <location>
        <begin position="168"/>
        <end position="177"/>
    </location>
</feature>
<dbReference type="AlphaFoldDB" id="A0A8T0X745"/>
<proteinExistence type="predicted"/>
<evidence type="ECO:0000256" key="1">
    <source>
        <dbReference type="SAM" id="MobiDB-lite"/>
    </source>
</evidence>